<name>A0A8J5HAP3_ZINOF</name>
<evidence type="ECO:0000313" key="2">
    <source>
        <dbReference type="Proteomes" id="UP000734854"/>
    </source>
</evidence>
<organism evidence="1 2">
    <name type="scientific">Zingiber officinale</name>
    <name type="common">Ginger</name>
    <name type="synonym">Amomum zingiber</name>
    <dbReference type="NCBI Taxonomy" id="94328"/>
    <lineage>
        <taxon>Eukaryota</taxon>
        <taxon>Viridiplantae</taxon>
        <taxon>Streptophyta</taxon>
        <taxon>Embryophyta</taxon>
        <taxon>Tracheophyta</taxon>
        <taxon>Spermatophyta</taxon>
        <taxon>Magnoliopsida</taxon>
        <taxon>Liliopsida</taxon>
        <taxon>Zingiberales</taxon>
        <taxon>Zingiberaceae</taxon>
        <taxon>Zingiber</taxon>
    </lineage>
</organism>
<dbReference type="Proteomes" id="UP000734854">
    <property type="component" value="Unassembled WGS sequence"/>
</dbReference>
<protein>
    <submittedName>
        <fullName evidence="1">Uncharacterized protein</fullName>
    </submittedName>
</protein>
<keyword evidence="2" id="KW-1185">Reference proteome</keyword>
<reference evidence="1 2" key="1">
    <citation type="submission" date="2020-08" db="EMBL/GenBank/DDBJ databases">
        <title>Plant Genome Project.</title>
        <authorList>
            <person name="Zhang R.-G."/>
        </authorList>
    </citation>
    <scope>NUCLEOTIDE SEQUENCE [LARGE SCALE GENOMIC DNA]</scope>
    <source>
        <tissue evidence="1">Rhizome</tissue>
    </source>
</reference>
<gene>
    <name evidence="1" type="ORF">ZIOFF_014349</name>
</gene>
<evidence type="ECO:0000313" key="1">
    <source>
        <dbReference type="EMBL" id="KAG6524440.1"/>
    </source>
</evidence>
<dbReference type="EMBL" id="JACMSC010000004">
    <property type="protein sequence ID" value="KAG6524440.1"/>
    <property type="molecule type" value="Genomic_DNA"/>
</dbReference>
<proteinExistence type="predicted"/>
<comment type="caution">
    <text evidence="1">The sequence shown here is derived from an EMBL/GenBank/DDBJ whole genome shotgun (WGS) entry which is preliminary data.</text>
</comment>
<sequence>MRILACQQYAMCLELCNMQLDIKFPQHHQHFCIDRAQPLCHIKRSSIEVPLGATWVQGTMRTSGFDTIPICPLERPRKWGVSPSVKSFTFLVKGGFVMELTVA</sequence>
<accession>A0A8J5HAP3</accession>
<dbReference type="AlphaFoldDB" id="A0A8J5HAP3"/>